<comment type="caution">
    <text evidence="7">The sequence shown here is derived from an EMBL/GenBank/DDBJ whole genome shotgun (WGS) entry which is preliminary data.</text>
</comment>
<feature type="compositionally biased region" description="Basic residues" evidence="5">
    <location>
        <begin position="362"/>
        <end position="380"/>
    </location>
</feature>
<dbReference type="Proteomes" id="UP000224854">
    <property type="component" value="Unassembled WGS sequence"/>
</dbReference>
<dbReference type="OrthoDB" id="4927890at2759"/>
<evidence type="ECO:0000256" key="4">
    <source>
        <dbReference type="ARBA" id="ARBA00023157"/>
    </source>
</evidence>
<evidence type="ECO:0000256" key="3">
    <source>
        <dbReference type="ARBA" id="ARBA00023026"/>
    </source>
</evidence>
<feature type="region of interest" description="Disordered" evidence="5">
    <location>
        <begin position="278"/>
        <end position="331"/>
    </location>
</feature>
<evidence type="ECO:0000313" key="8">
    <source>
        <dbReference type="Proteomes" id="UP000224854"/>
    </source>
</evidence>
<evidence type="ECO:0000256" key="1">
    <source>
        <dbReference type="ARBA" id="ARBA00022656"/>
    </source>
</evidence>
<dbReference type="Pfam" id="PF01375">
    <property type="entry name" value="Enterotoxin_a"/>
    <property type="match status" value="1"/>
</dbReference>
<sequence length="390" mass="43606">MAQTRWASVLAMLALLLLTWTSASHARSLSRPEPGGKQPPLLARAAPPPSTVFRGDGRNPQKVKAAGGFLPHSSSPPRSLKAYSLYNHVLDSIVDVNNKMRDTVYVSTTTAWPTAANFAADRPLGGFVYRIHATPNMVDVQESMLSHNPFPGEREWAAMGGVRWEQIEGWMFLPENYSRADWRKAGAPTLETEMWRFIRNPDYASRFDAEVASPGQPQLVAWFGKGAAWANLNPWKKFKPTKTKSIMDYAVEFMDKHGKPVGWNGRFPLLASHVPHPKAKSTLDVSQTNPSEEESSPEDESLSLAEDDALSSAQDPWPTQDEEDPWATVDEERLVIDMNRDDFSDLARRHLPAKRQPTLAPAKRHSLLKRSSRAPAKHRRSPELGDDPIF</sequence>
<evidence type="ECO:0000256" key="6">
    <source>
        <dbReference type="SAM" id="SignalP"/>
    </source>
</evidence>
<name>A0A2C5XKS8_9HYPO</name>
<evidence type="ECO:0000313" key="7">
    <source>
        <dbReference type="EMBL" id="PHH65908.1"/>
    </source>
</evidence>
<dbReference type="Gene3D" id="3.90.210.10">
    <property type="entry name" value="Heat-Labile Enterotoxin, subunit A"/>
    <property type="match status" value="1"/>
</dbReference>
<accession>A0A2C5XKS8</accession>
<proteinExistence type="predicted"/>
<evidence type="ECO:0000256" key="5">
    <source>
        <dbReference type="SAM" id="MobiDB-lite"/>
    </source>
</evidence>
<organism evidence="7 8">
    <name type="scientific">Ophiocordyceps australis</name>
    <dbReference type="NCBI Taxonomy" id="1399860"/>
    <lineage>
        <taxon>Eukaryota</taxon>
        <taxon>Fungi</taxon>
        <taxon>Dikarya</taxon>
        <taxon>Ascomycota</taxon>
        <taxon>Pezizomycotina</taxon>
        <taxon>Sordariomycetes</taxon>
        <taxon>Hypocreomycetidae</taxon>
        <taxon>Hypocreales</taxon>
        <taxon>Ophiocordycipitaceae</taxon>
        <taxon>Ophiocordyceps</taxon>
    </lineage>
</organism>
<gene>
    <name evidence="7" type="ORF">CDD82_1596</name>
</gene>
<feature type="region of interest" description="Disordered" evidence="5">
    <location>
        <begin position="347"/>
        <end position="390"/>
    </location>
</feature>
<reference evidence="7 8" key="1">
    <citation type="submission" date="2017-06" db="EMBL/GenBank/DDBJ databases">
        <title>Ant-infecting Ophiocordyceps genomes reveal a high diversity of potential behavioral manipulation genes and a possible major role for enterotoxins.</title>
        <authorList>
            <person name="De Bekker C."/>
            <person name="Evans H.C."/>
            <person name="Brachmann A."/>
            <person name="Hughes D.P."/>
        </authorList>
    </citation>
    <scope>NUCLEOTIDE SEQUENCE [LARGE SCALE GENOMIC DNA]</scope>
    <source>
        <strain evidence="7 8">1348a</strain>
    </source>
</reference>
<keyword evidence="3" id="KW-0843">Virulence</keyword>
<keyword evidence="4" id="KW-1015">Disulfide bond</keyword>
<keyword evidence="2 6" id="KW-0732">Signal</keyword>
<feature type="chain" id="PRO_5012383496" evidence="6">
    <location>
        <begin position="27"/>
        <end position="390"/>
    </location>
</feature>
<protein>
    <submittedName>
        <fullName evidence="7">Putative enterotoxin</fullName>
    </submittedName>
</protein>
<dbReference type="GO" id="GO:0090729">
    <property type="term" value="F:toxin activity"/>
    <property type="evidence" value="ECO:0007669"/>
    <property type="project" value="UniProtKB-KW"/>
</dbReference>
<feature type="compositionally biased region" description="Acidic residues" evidence="5">
    <location>
        <begin position="291"/>
        <end position="309"/>
    </location>
</feature>
<evidence type="ECO:0000256" key="2">
    <source>
        <dbReference type="ARBA" id="ARBA00022729"/>
    </source>
</evidence>
<dbReference type="InterPro" id="IPR001144">
    <property type="entry name" value="Enterotoxin_A"/>
</dbReference>
<dbReference type="EMBL" id="NJEU01001499">
    <property type="protein sequence ID" value="PHH65908.1"/>
    <property type="molecule type" value="Genomic_DNA"/>
</dbReference>
<dbReference type="PRINTS" id="PR00771">
    <property type="entry name" value="ENTEROTOXINA"/>
</dbReference>
<dbReference type="AlphaFoldDB" id="A0A2C5XKS8"/>
<keyword evidence="8" id="KW-1185">Reference proteome</keyword>
<feature type="signal peptide" evidence="6">
    <location>
        <begin position="1"/>
        <end position="26"/>
    </location>
</feature>
<keyword evidence="1" id="KW-0800">Toxin</keyword>
<dbReference type="SUPFAM" id="SSF56399">
    <property type="entry name" value="ADP-ribosylation"/>
    <property type="match status" value="1"/>
</dbReference>
<feature type="region of interest" description="Disordered" evidence="5">
    <location>
        <begin position="27"/>
        <end position="58"/>
    </location>
</feature>